<dbReference type="EMBL" id="MKKU01000048">
    <property type="protein sequence ID" value="RNF26299.1"/>
    <property type="molecule type" value="Genomic_DNA"/>
</dbReference>
<feature type="region of interest" description="Disordered" evidence="1">
    <location>
        <begin position="65"/>
        <end position="84"/>
    </location>
</feature>
<protein>
    <submittedName>
        <fullName evidence="2">Uncharacterized protein</fullName>
    </submittedName>
</protein>
<dbReference type="RefSeq" id="XP_029231505.1">
    <property type="nucleotide sequence ID" value="XM_029368386.1"/>
</dbReference>
<feature type="region of interest" description="Disordered" evidence="1">
    <location>
        <begin position="272"/>
        <end position="297"/>
    </location>
</feature>
<sequence>MAGRQVGDGAPVVQLTPGSSTTLVHSSPTSGRHSPPQSGVTGVPPTQVAVQSGAGTCTQALEANKRASNSTLNPVPVEARRRELKDRQGVRLRIASKKKPVASENVADEAKNLVRTPREESVPSANTPDAWHASTEEASVATPLPATITWHDYRRSSSSDRSESSDGVPRYQLPSVEERLRIIKEERIKRLEKMQEKVAMERAGTIAPRPATLIRVNQGRFKAIVGRQPPTANSSSAPLPIQERSADRSQAELPRRETSLVGCEVALEPRLPVVSPDKAQQAEEEEATAPLWIEKDE</sequence>
<evidence type="ECO:0000313" key="3">
    <source>
        <dbReference type="Proteomes" id="UP000284403"/>
    </source>
</evidence>
<feature type="compositionally biased region" description="Basic and acidic residues" evidence="1">
    <location>
        <begin position="108"/>
        <end position="121"/>
    </location>
</feature>
<evidence type="ECO:0000313" key="2">
    <source>
        <dbReference type="EMBL" id="RNF26299.1"/>
    </source>
</evidence>
<feature type="region of interest" description="Disordered" evidence="1">
    <location>
        <begin position="1"/>
        <end position="45"/>
    </location>
</feature>
<accession>A0A422Q8N6</accession>
<reference evidence="2 3" key="1">
    <citation type="journal article" date="2018" name="BMC Genomics">
        <title>Genomic comparison of Trypanosoma conorhini and Trypanosoma rangeli to Trypanosoma cruzi strains of high and low virulence.</title>
        <authorList>
            <person name="Bradwell K.R."/>
            <person name="Koparde V.N."/>
            <person name="Matveyev A.V."/>
            <person name="Serrano M.G."/>
            <person name="Alves J.M."/>
            <person name="Parikh H."/>
            <person name="Huang B."/>
            <person name="Lee V."/>
            <person name="Espinosa-Alvarez O."/>
            <person name="Ortiz P.A."/>
            <person name="Costa-Martins A.G."/>
            <person name="Teixeira M.M."/>
            <person name="Buck G.A."/>
        </authorList>
    </citation>
    <scope>NUCLEOTIDE SEQUENCE [LARGE SCALE GENOMIC DNA]</scope>
    <source>
        <strain evidence="2 3">025E</strain>
    </source>
</reference>
<comment type="caution">
    <text evidence="2">The sequence shown here is derived from an EMBL/GenBank/DDBJ whole genome shotgun (WGS) entry which is preliminary data.</text>
</comment>
<keyword evidence="3" id="KW-1185">Reference proteome</keyword>
<evidence type="ECO:0000256" key="1">
    <source>
        <dbReference type="SAM" id="MobiDB-lite"/>
    </source>
</evidence>
<feature type="compositionally biased region" description="Basic and acidic residues" evidence="1">
    <location>
        <begin position="244"/>
        <end position="257"/>
    </location>
</feature>
<dbReference type="AlphaFoldDB" id="A0A422Q8N6"/>
<organism evidence="2 3">
    <name type="scientific">Trypanosoma conorhini</name>
    <dbReference type="NCBI Taxonomy" id="83891"/>
    <lineage>
        <taxon>Eukaryota</taxon>
        <taxon>Discoba</taxon>
        <taxon>Euglenozoa</taxon>
        <taxon>Kinetoplastea</taxon>
        <taxon>Metakinetoplastina</taxon>
        <taxon>Trypanosomatida</taxon>
        <taxon>Trypanosomatidae</taxon>
        <taxon>Trypanosoma</taxon>
    </lineage>
</organism>
<feature type="region of interest" description="Disordered" evidence="1">
    <location>
        <begin position="226"/>
        <end position="257"/>
    </location>
</feature>
<dbReference type="GeneID" id="40315059"/>
<dbReference type="Proteomes" id="UP000284403">
    <property type="component" value="Unassembled WGS sequence"/>
</dbReference>
<proteinExistence type="predicted"/>
<name>A0A422Q8N6_9TRYP</name>
<feature type="compositionally biased region" description="Polar residues" evidence="1">
    <location>
        <begin position="16"/>
        <end position="40"/>
    </location>
</feature>
<dbReference type="OrthoDB" id="247571at2759"/>
<gene>
    <name evidence="2" type="ORF">Tco025E_01448</name>
</gene>
<feature type="region of interest" description="Disordered" evidence="1">
    <location>
        <begin position="98"/>
        <end position="143"/>
    </location>
</feature>